<feature type="transmembrane region" description="Helical" evidence="6">
    <location>
        <begin position="154"/>
        <end position="171"/>
    </location>
</feature>
<dbReference type="GO" id="GO:0005886">
    <property type="term" value="C:plasma membrane"/>
    <property type="evidence" value="ECO:0007669"/>
    <property type="project" value="UniProtKB-SubCell"/>
</dbReference>
<comment type="subcellular location">
    <subcellularLocation>
        <location evidence="1">Cell membrane</location>
        <topology evidence="1">Multi-pass membrane protein</topology>
    </subcellularLocation>
</comment>
<keyword evidence="9" id="KW-1185">Reference proteome</keyword>
<feature type="transmembrane region" description="Helical" evidence="6">
    <location>
        <begin position="241"/>
        <end position="261"/>
    </location>
</feature>
<feature type="transmembrane region" description="Helical" evidence="6">
    <location>
        <begin position="68"/>
        <end position="88"/>
    </location>
</feature>
<feature type="transmembrane region" description="Helical" evidence="6">
    <location>
        <begin position="331"/>
        <end position="355"/>
    </location>
</feature>
<accession>A0A562NL81</accession>
<feature type="transmembrane region" description="Helical" evidence="6">
    <location>
        <begin position="361"/>
        <end position="379"/>
    </location>
</feature>
<dbReference type="Proteomes" id="UP000316225">
    <property type="component" value="Unassembled WGS sequence"/>
</dbReference>
<dbReference type="AlphaFoldDB" id="A0A562NL81"/>
<evidence type="ECO:0000259" key="7">
    <source>
        <dbReference type="PROSITE" id="PS50850"/>
    </source>
</evidence>
<dbReference type="Gene3D" id="1.20.1720.10">
    <property type="entry name" value="Multidrug resistance protein D"/>
    <property type="match status" value="1"/>
</dbReference>
<sequence length="391" mass="41530">MQAVIMALVAFSIDSMLPALPEIAQKLTPENVNRAQLVLTAFMAGMSLGTLGAGPLSDAFGRKPVMTIGFIIYALAAFAAIFADSLWLLLLARFVQGFGAAAPRIVGLAMVRDLYQGREMAKITSFVMMIFILVPAVAPSLGSVVIHVAGWRGVFASFILLAILGATWLNLRRDETLPAPRRIPLSVGNLIASAREVIGDGQVRLVIVVMALGFGQMFSLLSSSQQIYADLFGKTDSFPTWFAVMALLSGTGTILNVRYVVRLGMKRIVTVAYAMQTVVSAVMLLLVVSGIVPEGLRFAVFFAWAVSVFFMAGITFGNLNAMAMQRKGHIAGMTASIVSAASTLGAVLIAAPVGLMFDGSLRPLVAATLICSGLALFLMRRISENEAVATS</sequence>
<dbReference type="InterPro" id="IPR020846">
    <property type="entry name" value="MFS_dom"/>
</dbReference>
<dbReference type="PANTHER" id="PTHR43124">
    <property type="entry name" value="PURINE EFFLUX PUMP PBUE"/>
    <property type="match status" value="1"/>
</dbReference>
<feature type="transmembrane region" description="Helical" evidence="6">
    <location>
        <begin position="37"/>
        <end position="56"/>
    </location>
</feature>
<evidence type="ECO:0000256" key="3">
    <source>
        <dbReference type="ARBA" id="ARBA00022692"/>
    </source>
</evidence>
<evidence type="ECO:0000313" key="9">
    <source>
        <dbReference type="Proteomes" id="UP000316225"/>
    </source>
</evidence>
<evidence type="ECO:0000313" key="8">
    <source>
        <dbReference type="EMBL" id="TWI32918.1"/>
    </source>
</evidence>
<dbReference type="InterPro" id="IPR050189">
    <property type="entry name" value="MFS_Efflux_Transporters"/>
</dbReference>
<dbReference type="GO" id="GO:0022857">
    <property type="term" value="F:transmembrane transporter activity"/>
    <property type="evidence" value="ECO:0007669"/>
    <property type="project" value="InterPro"/>
</dbReference>
<dbReference type="InterPro" id="IPR011701">
    <property type="entry name" value="MFS"/>
</dbReference>
<dbReference type="PROSITE" id="PS00216">
    <property type="entry name" value="SUGAR_TRANSPORT_1"/>
    <property type="match status" value="1"/>
</dbReference>
<dbReference type="SUPFAM" id="SSF103473">
    <property type="entry name" value="MFS general substrate transporter"/>
    <property type="match status" value="1"/>
</dbReference>
<evidence type="ECO:0000256" key="2">
    <source>
        <dbReference type="ARBA" id="ARBA00022475"/>
    </source>
</evidence>
<proteinExistence type="predicted"/>
<evidence type="ECO:0000256" key="6">
    <source>
        <dbReference type="SAM" id="Phobius"/>
    </source>
</evidence>
<dbReference type="EMBL" id="VLKU01000008">
    <property type="protein sequence ID" value="TWI32918.1"/>
    <property type="molecule type" value="Genomic_DNA"/>
</dbReference>
<dbReference type="InterPro" id="IPR036259">
    <property type="entry name" value="MFS_trans_sf"/>
</dbReference>
<reference evidence="8 9" key="1">
    <citation type="journal article" date="2015" name="Stand. Genomic Sci.">
        <title>Genomic Encyclopedia of Bacterial and Archaeal Type Strains, Phase III: the genomes of soil and plant-associated and newly described type strains.</title>
        <authorList>
            <person name="Whitman W.B."/>
            <person name="Woyke T."/>
            <person name="Klenk H.P."/>
            <person name="Zhou Y."/>
            <person name="Lilburn T.G."/>
            <person name="Beck B.J."/>
            <person name="De Vos P."/>
            <person name="Vandamme P."/>
            <person name="Eisen J.A."/>
            <person name="Garrity G."/>
            <person name="Hugenholtz P."/>
            <person name="Kyrpides N.C."/>
        </authorList>
    </citation>
    <scope>NUCLEOTIDE SEQUENCE [LARGE SCALE GENOMIC DNA]</scope>
    <source>
        <strain evidence="8 9">CGMCC 1.5364</strain>
    </source>
</reference>
<evidence type="ECO:0000256" key="1">
    <source>
        <dbReference type="ARBA" id="ARBA00004651"/>
    </source>
</evidence>
<keyword evidence="2" id="KW-1003">Cell membrane</keyword>
<dbReference type="PANTHER" id="PTHR43124:SF3">
    <property type="entry name" value="CHLORAMPHENICOL EFFLUX PUMP RV0191"/>
    <property type="match status" value="1"/>
</dbReference>
<keyword evidence="3 6" id="KW-0812">Transmembrane</keyword>
<keyword evidence="4 6" id="KW-1133">Transmembrane helix</keyword>
<organism evidence="8 9">
    <name type="scientific">Paracoccus sulfuroxidans</name>
    <dbReference type="NCBI Taxonomy" id="384678"/>
    <lineage>
        <taxon>Bacteria</taxon>
        <taxon>Pseudomonadati</taxon>
        <taxon>Pseudomonadota</taxon>
        <taxon>Alphaproteobacteria</taxon>
        <taxon>Rhodobacterales</taxon>
        <taxon>Paracoccaceae</taxon>
        <taxon>Paracoccus</taxon>
    </lineage>
</organism>
<evidence type="ECO:0000256" key="5">
    <source>
        <dbReference type="ARBA" id="ARBA00023136"/>
    </source>
</evidence>
<feature type="transmembrane region" description="Helical" evidence="6">
    <location>
        <begin position="268"/>
        <end position="292"/>
    </location>
</feature>
<feature type="transmembrane region" description="Helical" evidence="6">
    <location>
        <begin position="123"/>
        <end position="148"/>
    </location>
</feature>
<dbReference type="PROSITE" id="PS50850">
    <property type="entry name" value="MFS"/>
    <property type="match status" value="1"/>
</dbReference>
<feature type="transmembrane region" description="Helical" evidence="6">
    <location>
        <begin position="203"/>
        <end position="221"/>
    </location>
</feature>
<feature type="domain" description="Major facilitator superfamily (MFS) profile" evidence="7">
    <location>
        <begin position="1"/>
        <end position="383"/>
    </location>
</feature>
<protein>
    <submittedName>
        <fullName evidence="8">DHA1 family bicyclomycin/chloramphenicol resistance-like MFS transporter</fullName>
    </submittedName>
</protein>
<comment type="caution">
    <text evidence="8">The sequence shown here is derived from an EMBL/GenBank/DDBJ whole genome shotgun (WGS) entry which is preliminary data.</text>
</comment>
<feature type="transmembrane region" description="Helical" evidence="6">
    <location>
        <begin position="298"/>
        <end position="319"/>
    </location>
</feature>
<dbReference type="Pfam" id="PF07690">
    <property type="entry name" value="MFS_1"/>
    <property type="match status" value="1"/>
</dbReference>
<gene>
    <name evidence="8" type="ORF">IQ24_02800</name>
</gene>
<evidence type="ECO:0000256" key="4">
    <source>
        <dbReference type="ARBA" id="ARBA00022989"/>
    </source>
</evidence>
<dbReference type="InterPro" id="IPR005829">
    <property type="entry name" value="Sugar_transporter_CS"/>
</dbReference>
<name>A0A562NL81_9RHOB</name>
<keyword evidence="5 6" id="KW-0472">Membrane</keyword>